<keyword evidence="1 3" id="KW-0378">Hydrolase</keyword>
<protein>
    <submittedName>
        <fullName evidence="3">Glycoside hydrolase family 88 protein</fullName>
    </submittedName>
</protein>
<evidence type="ECO:0000256" key="1">
    <source>
        <dbReference type="ARBA" id="ARBA00022801"/>
    </source>
</evidence>
<dbReference type="GO" id="GO:0016787">
    <property type="term" value="F:hydrolase activity"/>
    <property type="evidence" value="ECO:0007669"/>
    <property type="project" value="UniProtKB-KW"/>
</dbReference>
<accession>A0A9E2W6J7</accession>
<dbReference type="InterPro" id="IPR010905">
    <property type="entry name" value="Glyco_hydro_88"/>
</dbReference>
<evidence type="ECO:0000256" key="2">
    <source>
        <dbReference type="SAM" id="SignalP"/>
    </source>
</evidence>
<dbReference type="EMBL" id="JAHSPG010000016">
    <property type="protein sequence ID" value="MBV4359913.1"/>
    <property type="molecule type" value="Genomic_DNA"/>
</dbReference>
<feature type="signal peptide" evidence="2">
    <location>
        <begin position="1"/>
        <end position="19"/>
    </location>
</feature>
<reference evidence="3" key="1">
    <citation type="submission" date="2021-06" db="EMBL/GenBank/DDBJ databases">
        <authorList>
            <person name="Huq M.A."/>
        </authorList>
    </citation>
    <scope>NUCLEOTIDE SEQUENCE</scope>
    <source>
        <strain evidence="3">MAH-26</strain>
    </source>
</reference>
<organism evidence="3 4">
    <name type="scientific">Pinibacter aurantiacus</name>
    <dbReference type="NCBI Taxonomy" id="2851599"/>
    <lineage>
        <taxon>Bacteria</taxon>
        <taxon>Pseudomonadati</taxon>
        <taxon>Bacteroidota</taxon>
        <taxon>Chitinophagia</taxon>
        <taxon>Chitinophagales</taxon>
        <taxon>Chitinophagaceae</taxon>
        <taxon>Pinibacter</taxon>
    </lineage>
</organism>
<gene>
    <name evidence="3" type="ORF">KTO63_22300</name>
</gene>
<dbReference type="PANTHER" id="PTHR33886">
    <property type="entry name" value="UNSATURATED RHAMNOGALACTURONAN HYDROLASE (EUROFUNG)"/>
    <property type="match status" value="1"/>
</dbReference>
<evidence type="ECO:0000313" key="3">
    <source>
        <dbReference type="EMBL" id="MBV4359913.1"/>
    </source>
</evidence>
<dbReference type="InterPro" id="IPR052043">
    <property type="entry name" value="PolySaccharide_Degr_Enz"/>
</dbReference>
<dbReference type="AlphaFoldDB" id="A0A9E2W6J7"/>
<name>A0A9E2W6J7_9BACT</name>
<keyword evidence="2" id="KW-0732">Signal</keyword>
<dbReference type="Proteomes" id="UP000812270">
    <property type="component" value="Unassembled WGS sequence"/>
</dbReference>
<comment type="caution">
    <text evidence="3">The sequence shown here is derived from an EMBL/GenBank/DDBJ whole genome shotgun (WGS) entry which is preliminary data.</text>
</comment>
<dbReference type="Pfam" id="PF07470">
    <property type="entry name" value="Glyco_hydro_88"/>
    <property type="match status" value="1"/>
</dbReference>
<proteinExistence type="predicted"/>
<sequence length="452" mass="51328">MRKLTFLLLALITTSSALAQKQELRADSIFHQMKKVADWQWRTLETDGWKNPKKDWTSGAMYAGMMAWGKIANDEIYYKKLIQVGEDNQWKIGHYRRFADDYCVGQLYSQLYTIYKDPRYIEDFKSEADTIASLPHTESLEWKNGVHTREWAWCDALFMGPPALAYLTQATGDSKYLDASSQLWWKSTEYLYDKEESLYYRDSRYFNKKEKNGAKVFWSRGNGWVMGGLVRVLTVMPKDHADRARFIQLFQDMSEKIASIQLADGSWHASLLDPATYPVKETSGTGFFCYALTWGINQGILPYKKYGPVVTKAWNALTTSVHPDGKLGYVQAQGAAPDKVTYDDTDVYGVGAFLLAGSEMLHMTIDQQKNTAMVQAVNPAASEQNIKATVEWTSVTAQIKKAKVKGLVLEDAISGEQIPFEIIYTDDRKPKSIVFETSLSAGSSKFFRIKKS</sequence>
<dbReference type="PANTHER" id="PTHR33886:SF8">
    <property type="entry name" value="UNSATURATED RHAMNOGALACTURONAN HYDROLASE (EUROFUNG)"/>
    <property type="match status" value="1"/>
</dbReference>
<feature type="chain" id="PRO_5038519583" evidence="2">
    <location>
        <begin position="20"/>
        <end position="452"/>
    </location>
</feature>
<keyword evidence="4" id="KW-1185">Reference proteome</keyword>
<evidence type="ECO:0000313" key="4">
    <source>
        <dbReference type="Proteomes" id="UP000812270"/>
    </source>
</evidence>